<dbReference type="EMBL" id="KQ965780">
    <property type="protein sequence ID" value="KXS13311.1"/>
    <property type="molecule type" value="Genomic_DNA"/>
</dbReference>
<dbReference type="Proteomes" id="UP000070544">
    <property type="component" value="Unassembled WGS sequence"/>
</dbReference>
<protein>
    <submittedName>
        <fullName evidence="2">Uncharacterized protein</fullName>
    </submittedName>
</protein>
<keyword evidence="3" id="KW-1185">Reference proteome</keyword>
<feature type="compositionally biased region" description="Low complexity" evidence="1">
    <location>
        <begin position="1"/>
        <end position="17"/>
    </location>
</feature>
<reference evidence="2 3" key="1">
    <citation type="journal article" date="2015" name="Genome Biol. Evol.">
        <title>Phylogenomic analyses indicate that early fungi evolved digesting cell walls of algal ancestors of land plants.</title>
        <authorList>
            <person name="Chang Y."/>
            <person name="Wang S."/>
            <person name="Sekimoto S."/>
            <person name="Aerts A.L."/>
            <person name="Choi C."/>
            <person name="Clum A."/>
            <person name="LaButti K.M."/>
            <person name="Lindquist E.A."/>
            <person name="Yee Ngan C."/>
            <person name="Ohm R.A."/>
            <person name="Salamov A.A."/>
            <person name="Grigoriev I.V."/>
            <person name="Spatafora J.W."/>
            <person name="Berbee M.L."/>
        </authorList>
    </citation>
    <scope>NUCLEOTIDE SEQUENCE [LARGE SCALE GENOMIC DNA]</scope>
    <source>
        <strain evidence="2 3">JEL478</strain>
    </source>
</reference>
<gene>
    <name evidence="2" type="ORF">M427DRAFT_58835</name>
</gene>
<accession>A0A139A909</accession>
<dbReference type="AlphaFoldDB" id="A0A139A909"/>
<organism evidence="2 3">
    <name type="scientific">Gonapodya prolifera (strain JEL478)</name>
    <name type="common">Monoblepharis prolifera</name>
    <dbReference type="NCBI Taxonomy" id="1344416"/>
    <lineage>
        <taxon>Eukaryota</taxon>
        <taxon>Fungi</taxon>
        <taxon>Fungi incertae sedis</taxon>
        <taxon>Chytridiomycota</taxon>
        <taxon>Chytridiomycota incertae sedis</taxon>
        <taxon>Monoblepharidomycetes</taxon>
        <taxon>Monoblepharidales</taxon>
        <taxon>Gonapodyaceae</taxon>
        <taxon>Gonapodya</taxon>
    </lineage>
</organism>
<feature type="non-terminal residue" evidence="2">
    <location>
        <position position="82"/>
    </location>
</feature>
<feature type="region of interest" description="Disordered" evidence="1">
    <location>
        <begin position="1"/>
        <end position="21"/>
    </location>
</feature>
<sequence>MCATGASSAASQFSSSSTPLPNNPASLASLTIPLASIATCPASRAVSSRLRVRWGIADLTSSTWEIALERCERASLKSRNAI</sequence>
<evidence type="ECO:0000256" key="1">
    <source>
        <dbReference type="SAM" id="MobiDB-lite"/>
    </source>
</evidence>
<evidence type="ECO:0000313" key="2">
    <source>
        <dbReference type="EMBL" id="KXS13311.1"/>
    </source>
</evidence>
<proteinExistence type="predicted"/>
<evidence type="ECO:0000313" key="3">
    <source>
        <dbReference type="Proteomes" id="UP000070544"/>
    </source>
</evidence>
<name>A0A139A909_GONPJ</name>